<evidence type="ECO:0000313" key="1">
    <source>
        <dbReference type="EMBL" id="PKE55889.1"/>
    </source>
</evidence>
<name>A0ACC9MQK6_9STAP</name>
<gene>
    <name evidence="1" type="ORF">CW682_09775</name>
</gene>
<evidence type="ECO:0000313" key="2">
    <source>
        <dbReference type="Proteomes" id="UP000233606"/>
    </source>
</evidence>
<dbReference type="EMBL" id="PIWU01000015">
    <property type="protein sequence ID" value="PKE55889.1"/>
    <property type="molecule type" value="Genomic_DNA"/>
</dbReference>
<reference evidence="1" key="1">
    <citation type="submission" date="2017-12" db="EMBL/GenBank/DDBJ databases">
        <title>Genomics of Macrococcus caseolyticus.</title>
        <authorList>
            <person name="MacFadyen A.C."/>
            <person name="Paterson G.K."/>
        </authorList>
    </citation>
    <scope>NUCLEOTIDE SEQUENCE</scope>
    <source>
        <strain evidence="1">5459_5_49</strain>
    </source>
</reference>
<proteinExistence type="predicted"/>
<sequence>MSKRKKTAVKLVFESPGELNIEYILRREVEYYQSMLDAYKKNPVNYILSRGDMTAIQFHLDRAIKEYEFFLKGE</sequence>
<protein>
    <submittedName>
        <fullName evidence="1">Uncharacterized protein</fullName>
    </submittedName>
</protein>
<dbReference type="Proteomes" id="UP000233606">
    <property type="component" value="Unassembled WGS sequence"/>
</dbReference>
<keyword evidence="2" id="KW-1185">Reference proteome</keyword>
<accession>A0ACC9MQK6</accession>
<organism evidence="1 2">
    <name type="scientific">Macrococcoides caseolyticum</name>
    <dbReference type="NCBI Taxonomy" id="69966"/>
    <lineage>
        <taxon>Bacteria</taxon>
        <taxon>Bacillati</taxon>
        <taxon>Bacillota</taxon>
        <taxon>Bacilli</taxon>
        <taxon>Bacillales</taxon>
        <taxon>Staphylococcaceae</taxon>
        <taxon>Macrococcoides</taxon>
    </lineage>
</organism>
<comment type="caution">
    <text evidence="1">The sequence shown here is derived from an EMBL/GenBank/DDBJ whole genome shotgun (WGS) entry which is preliminary data.</text>
</comment>